<dbReference type="STRING" id="946333.A4W93_07815"/>
<accession>A0A1W6L6J7</accession>
<gene>
    <name evidence="3" type="ORF">A4W93_07815</name>
</gene>
<dbReference type="SUPFAM" id="SSF82171">
    <property type="entry name" value="DPP6 N-terminal domain-like"/>
    <property type="match status" value="1"/>
</dbReference>
<dbReference type="InterPro" id="IPR011042">
    <property type="entry name" value="6-blade_b-propeller_TolB-like"/>
</dbReference>
<feature type="region of interest" description="Disordered" evidence="1">
    <location>
        <begin position="28"/>
        <end position="53"/>
    </location>
</feature>
<protein>
    <submittedName>
        <fullName evidence="3">Uncharacterized protein</fullName>
    </submittedName>
</protein>
<sequence length="395" mass="42198">MSHASIRAAALATLVLLLTAGCGGGGGGDEVDAGTTPTTTTSPTSPAPSTAPFATYRDGTLPGRLFVGMPTDGLEAFDLATGVRSRPPALADGKVGWNATPDPTILLRSREIAKGKRQVERVRISDWTVVGEPLVLDGETNELKLSFDGRFLLTFQGPVDGQLEERRLAIFDMATRQKVKQGSRLDGRMMLGSPAAWLPDGRYIYLVGRDLYESSPTSATSTLRATVAGLPDNSTYQDNVDIISEFTHFRIDPAGTRVVFDWRVVRGYGHDFQLMTMNVDGTGLKQLTAPPDAQSAATYSYGNASWSPDGKFVIGGLYMSGVITAPLPEGVPGVPAGVIGATGCDVNRLFVLPADAEKVALKWPEHHPDHEIRVKDDTTGKAVWLTPCGGMLWVP</sequence>
<evidence type="ECO:0000256" key="2">
    <source>
        <dbReference type="SAM" id="SignalP"/>
    </source>
</evidence>
<evidence type="ECO:0000313" key="3">
    <source>
        <dbReference type="EMBL" id="ARN19826.1"/>
    </source>
</evidence>
<reference evidence="3 4" key="1">
    <citation type="submission" date="2016-04" db="EMBL/GenBank/DDBJ databases">
        <title>Complete genome sequence of natural rubber-degrading, novel Gram-negative bacterium, Rhizobacter gummiphilus strain NS21.</title>
        <authorList>
            <person name="Tabata M."/>
            <person name="Kasai D."/>
            <person name="Fukuda M."/>
        </authorList>
    </citation>
    <scope>NUCLEOTIDE SEQUENCE [LARGE SCALE GENOMIC DNA]</scope>
    <source>
        <strain evidence="3 4">NS21</strain>
    </source>
</reference>
<feature type="compositionally biased region" description="Low complexity" evidence="1">
    <location>
        <begin position="33"/>
        <end position="53"/>
    </location>
</feature>
<dbReference type="AlphaFoldDB" id="A0A1W6L6J7"/>
<feature type="signal peptide" evidence="2">
    <location>
        <begin position="1"/>
        <end position="25"/>
    </location>
</feature>
<evidence type="ECO:0000256" key="1">
    <source>
        <dbReference type="SAM" id="MobiDB-lite"/>
    </source>
</evidence>
<dbReference type="Proteomes" id="UP000193427">
    <property type="component" value="Chromosome"/>
</dbReference>
<dbReference type="PROSITE" id="PS51257">
    <property type="entry name" value="PROKAR_LIPOPROTEIN"/>
    <property type="match status" value="1"/>
</dbReference>
<keyword evidence="2" id="KW-0732">Signal</keyword>
<organism evidence="3 4">
    <name type="scientific">Piscinibacter gummiphilus</name>
    <dbReference type="NCBI Taxonomy" id="946333"/>
    <lineage>
        <taxon>Bacteria</taxon>
        <taxon>Pseudomonadati</taxon>
        <taxon>Pseudomonadota</taxon>
        <taxon>Betaproteobacteria</taxon>
        <taxon>Burkholderiales</taxon>
        <taxon>Sphaerotilaceae</taxon>
        <taxon>Piscinibacter</taxon>
    </lineage>
</organism>
<feature type="chain" id="PRO_5043724915" evidence="2">
    <location>
        <begin position="26"/>
        <end position="395"/>
    </location>
</feature>
<dbReference type="RefSeq" id="WP_085750094.1">
    <property type="nucleotide sequence ID" value="NZ_BSPR01000008.1"/>
</dbReference>
<keyword evidence="4" id="KW-1185">Reference proteome</keyword>
<evidence type="ECO:0000313" key="4">
    <source>
        <dbReference type="Proteomes" id="UP000193427"/>
    </source>
</evidence>
<dbReference type="OrthoDB" id="8905175at2"/>
<dbReference type="EMBL" id="CP015118">
    <property type="protein sequence ID" value="ARN19826.1"/>
    <property type="molecule type" value="Genomic_DNA"/>
</dbReference>
<dbReference type="Gene3D" id="2.120.10.30">
    <property type="entry name" value="TolB, C-terminal domain"/>
    <property type="match status" value="1"/>
</dbReference>
<name>A0A1W6L6J7_9BURK</name>
<proteinExistence type="predicted"/>
<dbReference type="KEGG" id="rgu:A4W93_07815"/>